<dbReference type="RefSeq" id="XP_013896412.1">
    <property type="nucleotide sequence ID" value="XM_014040958.1"/>
</dbReference>
<feature type="compositionally biased region" description="Gly residues" evidence="1">
    <location>
        <begin position="362"/>
        <end position="371"/>
    </location>
</feature>
<evidence type="ECO:0000313" key="5">
    <source>
        <dbReference type="Proteomes" id="UP000054498"/>
    </source>
</evidence>
<feature type="compositionally biased region" description="Basic and acidic residues" evidence="1">
    <location>
        <begin position="415"/>
        <end position="426"/>
    </location>
</feature>
<dbReference type="PANTHER" id="PTHR31600">
    <property type="entry name" value="TINY MACROCYSTS PROTEIN B-RELATED"/>
    <property type="match status" value="1"/>
</dbReference>
<dbReference type="OrthoDB" id="540670at2759"/>
<evidence type="ECO:0000313" key="4">
    <source>
        <dbReference type="EMBL" id="KIY97392.1"/>
    </source>
</evidence>
<keyword evidence="5" id="KW-1185">Reference proteome</keyword>
<sequence length="650" mass="66872">MDSAVSLRRLSLKLDTAGNVLSASDAPGSLFGFPPSRLVGRNVREFLDCFAGLPVRSGPQGLDVEHVLEAMVHRTLDRKETSWRCGVRPPADASTTDGVPNAATGGGGGGGGLNALQALLLANQTRAARMELTVEEADEDHGGGVASLELHLWRSDMISAVVEVDKDQIITKAGCCALHQPGLVFGVPSNAMLRTPLSRWLSVPHTYDGLLLEDKRPHAKGTRGAAGGKRGALKMSAADVKIGPLRHCTGRHVDGDQLAATVQASAVRVGAVVKEGVTGQVLVVKLTVEKPSKGSPHFARRMLGLADVTAPNPAAGAGAGTGQDLAGRDSRVIGGPRAVAAAPAPAAARVSLAGGVTFSSHPGGGGGGGAFHDGREDDVSGSGSEGGMGGGGDDEGGAAEEAAALLSASARGPRATRDWAKSRPASDADDGADAASDAAGAGGGAVPEGFALTAREGSGTGGLEEAMSQVSGGDEASSAQEGSEGGGYQSDFRRGKRMRKLARMMLGKKAQAAANRFHWRTMLLIAGIMVAHTACFVTSIVMIGGQAQYIDEVDDAGSAVIGLHRMLIDNRRAFSTACNCTGAGAVQATSSAQVLQQLHAGVEHDGIFETKDLASWTALMQDAVHVFEAEHQTTYFGRQKKLRRFKNRVK</sequence>
<name>A0A0D2JCI2_9CHLO</name>
<dbReference type="InterPro" id="IPR000014">
    <property type="entry name" value="PAS"/>
</dbReference>
<keyword evidence="2" id="KW-0472">Membrane</keyword>
<organism evidence="4 5">
    <name type="scientific">Monoraphidium neglectum</name>
    <dbReference type="NCBI Taxonomy" id="145388"/>
    <lineage>
        <taxon>Eukaryota</taxon>
        <taxon>Viridiplantae</taxon>
        <taxon>Chlorophyta</taxon>
        <taxon>core chlorophytes</taxon>
        <taxon>Chlorophyceae</taxon>
        <taxon>CS clade</taxon>
        <taxon>Sphaeropleales</taxon>
        <taxon>Selenastraceae</taxon>
        <taxon>Monoraphidium</taxon>
    </lineage>
</organism>
<dbReference type="AlphaFoldDB" id="A0A0D2JCI2"/>
<feature type="region of interest" description="Disordered" evidence="1">
    <location>
        <begin position="83"/>
        <end position="106"/>
    </location>
</feature>
<protein>
    <recommendedName>
        <fullName evidence="3">PAS domain-containing protein</fullName>
    </recommendedName>
</protein>
<keyword evidence="2" id="KW-1133">Transmembrane helix</keyword>
<dbReference type="GeneID" id="25727746"/>
<feature type="transmembrane region" description="Helical" evidence="2">
    <location>
        <begin position="523"/>
        <end position="544"/>
    </location>
</feature>
<dbReference type="InterPro" id="IPR052994">
    <property type="entry name" value="Tiny_macrocysts_regulators"/>
</dbReference>
<proteinExistence type="predicted"/>
<dbReference type="EMBL" id="KK102590">
    <property type="protein sequence ID" value="KIY97392.1"/>
    <property type="molecule type" value="Genomic_DNA"/>
</dbReference>
<gene>
    <name evidence="4" type="ORF">MNEG_10570</name>
</gene>
<feature type="compositionally biased region" description="Low complexity" evidence="1">
    <location>
        <begin position="399"/>
        <end position="412"/>
    </location>
</feature>
<feature type="compositionally biased region" description="Low complexity" evidence="1">
    <location>
        <begin position="471"/>
        <end position="482"/>
    </location>
</feature>
<feature type="domain" description="PAS" evidence="3">
    <location>
        <begin position="1"/>
        <end position="47"/>
    </location>
</feature>
<evidence type="ECO:0000256" key="1">
    <source>
        <dbReference type="SAM" id="MobiDB-lite"/>
    </source>
</evidence>
<dbReference type="PANTHER" id="PTHR31600:SF2">
    <property type="entry name" value="GAMETE ENRICHED GENE 10 PROTEIN-RELATED"/>
    <property type="match status" value="1"/>
</dbReference>
<feature type="region of interest" description="Disordered" evidence="1">
    <location>
        <begin position="359"/>
        <end position="492"/>
    </location>
</feature>
<dbReference type="PROSITE" id="PS50112">
    <property type="entry name" value="PAS"/>
    <property type="match status" value="1"/>
</dbReference>
<reference evidence="4 5" key="1">
    <citation type="journal article" date="2013" name="BMC Genomics">
        <title>Reconstruction of the lipid metabolism for the microalga Monoraphidium neglectum from its genome sequence reveals characteristics suitable for biofuel production.</title>
        <authorList>
            <person name="Bogen C."/>
            <person name="Al-Dilaimi A."/>
            <person name="Albersmeier A."/>
            <person name="Wichmann J."/>
            <person name="Grundmann M."/>
            <person name="Rupp O."/>
            <person name="Lauersen K.J."/>
            <person name="Blifernez-Klassen O."/>
            <person name="Kalinowski J."/>
            <person name="Goesmann A."/>
            <person name="Mussgnug J.H."/>
            <person name="Kruse O."/>
        </authorList>
    </citation>
    <scope>NUCLEOTIDE SEQUENCE [LARGE SCALE GENOMIC DNA]</scope>
    <source>
        <strain evidence="4 5">SAG 48.87</strain>
    </source>
</reference>
<evidence type="ECO:0000256" key="2">
    <source>
        <dbReference type="SAM" id="Phobius"/>
    </source>
</evidence>
<evidence type="ECO:0000259" key="3">
    <source>
        <dbReference type="PROSITE" id="PS50112"/>
    </source>
</evidence>
<accession>A0A0D2JCI2</accession>
<dbReference type="KEGG" id="mng:MNEG_10570"/>
<keyword evidence="2" id="KW-0812">Transmembrane</keyword>
<dbReference type="Proteomes" id="UP000054498">
    <property type="component" value="Unassembled WGS sequence"/>
</dbReference>